<sequence>MAHHIWINTPFTTNASESAHATINTTGRNLSLVAAIQRSANFDFHQWSIAITYEKTNVQDSYRNKSSLQRTINSAKRKQKQSMKQSIKPSTTKPKKKLAITKNLALMNLL</sequence>
<evidence type="ECO:0000313" key="2">
    <source>
        <dbReference type="EMBL" id="RIB01313.1"/>
    </source>
</evidence>
<reference evidence="2 3" key="1">
    <citation type="submission" date="2018-06" db="EMBL/GenBank/DDBJ databases">
        <title>Comparative genomics reveals the genomic features of Rhizophagus irregularis, R. cerebriforme, R. diaphanum and Gigaspora rosea, and their symbiotic lifestyle signature.</title>
        <authorList>
            <person name="Morin E."/>
            <person name="San Clemente H."/>
            <person name="Chen E.C.H."/>
            <person name="De La Providencia I."/>
            <person name="Hainaut M."/>
            <person name="Kuo A."/>
            <person name="Kohler A."/>
            <person name="Murat C."/>
            <person name="Tang N."/>
            <person name="Roy S."/>
            <person name="Loubradou J."/>
            <person name="Henrissat B."/>
            <person name="Grigoriev I.V."/>
            <person name="Corradi N."/>
            <person name="Roux C."/>
            <person name="Martin F.M."/>
        </authorList>
    </citation>
    <scope>NUCLEOTIDE SEQUENCE [LARGE SCALE GENOMIC DNA]</scope>
    <source>
        <strain evidence="2 3">DAOM 194757</strain>
    </source>
</reference>
<keyword evidence="3" id="KW-1185">Reference proteome</keyword>
<feature type="region of interest" description="Disordered" evidence="1">
    <location>
        <begin position="69"/>
        <end position="96"/>
    </location>
</feature>
<proteinExistence type="predicted"/>
<evidence type="ECO:0000256" key="1">
    <source>
        <dbReference type="SAM" id="MobiDB-lite"/>
    </source>
</evidence>
<name>A0A397U1N6_9GLOM</name>
<gene>
    <name evidence="2" type="ORF">C2G38_2296521</name>
</gene>
<accession>A0A397U1N6</accession>
<dbReference type="OrthoDB" id="2422747at2759"/>
<comment type="caution">
    <text evidence="2">The sequence shown here is derived from an EMBL/GenBank/DDBJ whole genome shotgun (WGS) entry which is preliminary data.</text>
</comment>
<protein>
    <submittedName>
        <fullName evidence="2">Uncharacterized protein</fullName>
    </submittedName>
</protein>
<dbReference type="Proteomes" id="UP000266673">
    <property type="component" value="Unassembled WGS sequence"/>
</dbReference>
<dbReference type="AlphaFoldDB" id="A0A397U1N6"/>
<dbReference type="EMBL" id="QKWP01003193">
    <property type="protein sequence ID" value="RIB01313.1"/>
    <property type="molecule type" value="Genomic_DNA"/>
</dbReference>
<organism evidence="2 3">
    <name type="scientific">Gigaspora rosea</name>
    <dbReference type="NCBI Taxonomy" id="44941"/>
    <lineage>
        <taxon>Eukaryota</taxon>
        <taxon>Fungi</taxon>
        <taxon>Fungi incertae sedis</taxon>
        <taxon>Mucoromycota</taxon>
        <taxon>Glomeromycotina</taxon>
        <taxon>Glomeromycetes</taxon>
        <taxon>Diversisporales</taxon>
        <taxon>Gigasporaceae</taxon>
        <taxon>Gigaspora</taxon>
    </lineage>
</organism>
<evidence type="ECO:0000313" key="3">
    <source>
        <dbReference type="Proteomes" id="UP000266673"/>
    </source>
</evidence>